<reference evidence="2" key="1">
    <citation type="submission" date="2017-12" db="EMBL/GenBank/DDBJ databases">
        <title>Whole genome sequencing of Acidipropionibacterium jensenii strains JS279 and JS280.</title>
        <authorList>
            <person name="Deptula P."/>
            <person name="Laine P."/>
            <person name="Smolander O.-P."/>
            <person name="Paulin L."/>
            <person name="Auvinen P."/>
            <person name="Varmanen P."/>
        </authorList>
    </citation>
    <scope>NUCLEOTIDE SEQUENCE [LARGE SCALE GENOMIC DNA]</scope>
    <source>
        <strain evidence="2">JS280</strain>
    </source>
</reference>
<dbReference type="Pfam" id="PF04978">
    <property type="entry name" value="MST"/>
    <property type="match status" value="1"/>
</dbReference>
<accession>A0A3Q9UHW2</accession>
<sequence>MSDGWDADPGWEFRTAALDSPAELYSRYDRAVSTARRRLTELLDEGGLVEEYGRHTGHADLIREAIDGLVGEDPPEGWQPS</sequence>
<gene>
    <name evidence="1" type="ORF">C0Z10_00930</name>
</gene>
<dbReference type="AlphaFoldDB" id="A0A3Q9UHW2"/>
<proteinExistence type="predicted"/>
<protein>
    <submittedName>
        <fullName evidence="1">DUF664 domain-containing protein</fullName>
    </submittedName>
</protein>
<dbReference type="EMBL" id="CP025570">
    <property type="protein sequence ID" value="AZZ38548.1"/>
    <property type="molecule type" value="Genomic_DNA"/>
</dbReference>
<organism evidence="1 2">
    <name type="scientific">Acidipropionibacterium jensenii</name>
    <dbReference type="NCBI Taxonomy" id="1749"/>
    <lineage>
        <taxon>Bacteria</taxon>
        <taxon>Bacillati</taxon>
        <taxon>Actinomycetota</taxon>
        <taxon>Actinomycetes</taxon>
        <taxon>Propionibacteriales</taxon>
        <taxon>Propionibacteriaceae</taxon>
        <taxon>Acidipropionibacterium</taxon>
    </lineage>
</organism>
<dbReference type="InterPro" id="IPR007061">
    <property type="entry name" value="MST-like"/>
</dbReference>
<name>A0A3Q9UHW2_9ACTN</name>
<evidence type="ECO:0000313" key="2">
    <source>
        <dbReference type="Proteomes" id="UP000285875"/>
    </source>
</evidence>
<dbReference type="KEGG" id="aji:C0Z10_00930"/>
<dbReference type="Proteomes" id="UP000285875">
    <property type="component" value="Chromosome"/>
</dbReference>
<dbReference type="RefSeq" id="WP_097798153.1">
    <property type="nucleotide sequence ID" value="NZ_CP025570.1"/>
</dbReference>
<evidence type="ECO:0000313" key="1">
    <source>
        <dbReference type="EMBL" id="AZZ38548.1"/>
    </source>
</evidence>
<dbReference type="SUPFAM" id="SSF109854">
    <property type="entry name" value="DinB/YfiT-like putative metalloenzymes"/>
    <property type="match status" value="1"/>
</dbReference>
<dbReference type="InterPro" id="IPR034660">
    <property type="entry name" value="DinB/YfiT-like"/>
</dbReference>